<dbReference type="EC" id="1.14.99.56" evidence="2"/>
<dbReference type="InterPro" id="IPR005103">
    <property type="entry name" value="AA9_LPMO"/>
</dbReference>
<dbReference type="Gene3D" id="2.70.50.70">
    <property type="match status" value="1"/>
</dbReference>
<keyword evidence="3" id="KW-0732">Signal</keyword>
<feature type="chain" id="PRO_5035468938" description="AA9 family lytic polysaccharide monooxygenase" evidence="3">
    <location>
        <begin position="21"/>
        <end position="257"/>
    </location>
</feature>
<comment type="catalytic activity">
    <reaction evidence="2">
        <text>[(1-&gt;4)-beta-D-glucosyl]n+m + reduced acceptor + O2 = 4-dehydro-beta-D-glucosyl-[(1-&gt;4)-beta-D-glucosyl]n-1 + [(1-&gt;4)-beta-D-glucosyl]m + acceptor + H2O.</text>
        <dbReference type="EC" id="1.14.99.56"/>
    </reaction>
</comment>
<comment type="domain">
    <text evidence="2">Has a modular structure: an endo-beta-1,4-glucanase catalytic module at the N-terminus, a linker rich in serines and threonines, and a C-terminal carbohydrate-binding module (CBM).</text>
</comment>
<keyword evidence="2" id="KW-0624">Polysaccharide degradation</keyword>
<keyword evidence="2" id="KW-0964">Secreted</keyword>
<evidence type="ECO:0000313" key="6">
    <source>
        <dbReference type="Proteomes" id="UP000813824"/>
    </source>
</evidence>
<organism evidence="5 6">
    <name type="scientific">Cristinia sonorae</name>
    <dbReference type="NCBI Taxonomy" id="1940300"/>
    <lineage>
        <taxon>Eukaryota</taxon>
        <taxon>Fungi</taxon>
        <taxon>Dikarya</taxon>
        <taxon>Basidiomycota</taxon>
        <taxon>Agaricomycotina</taxon>
        <taxon>Agaricomycetes</taxon>
        <taxon>Agaricomycetidae</taxon>
        <taxon>Agaricales</taxon>
        <taxon>Pleurotineae</taxon>
        <taxon>Stephanosporaceae</taxon>
        <taxon>Cristinia</taxon>
    </lineage>
</organism>
<dbReference type="Proteomes" id="UP000813824">
    <property type="component" value="Unassembled WGS sequence"/>
</dbReference>
<keyword evidence="6" id="KW-1185">Reference proteome</keyword>
<evidence type="ECO:0000313" key="5">
    <source>
        <dbReference type="EMBL" id="KAH8099847.1"/>
    </source>
</evidence>
<keyword evidence="2" id="KW-0119">Carbohydrate metabolism</keyword>
<dbReference type="GO" id="GO:0030248">
    <property type="term" value="F:cellulose binding"/>
    <property type="evidence" value="ECO:0007669"/>
    <property type="project" value="UniProtKB-UniRule"/>
</dbReference>
<gene>
    <name evidence="5" type="ORF">BXZ70DRAFT_894279</name>
</gene>
<sequence>MKLTAISALVVLSKVISIAAHGGVTSWTVGGTTYPGWQPYMAPAGQKTAGRPYSSYDPILNPVAASLHCNNDGNNGPIPQSITIAAGSSITAHWAQWTHMEGPVTVYMASCGAPTCDSVRSSGLQWFKINEAGLLSGTVYKGSWANGQVLNSLEWTATIPASLRPGAYLIRFELLALHQANTPQFYPECANLIVTGSGNAFPSSSFLKPIPGAWTANDPGVLIDIYSEAAKSMTSYPIPGPPVWSECRTLKPLSERC</sequence>
<evidence type="ECO:0000256" key="1">
    <source>
        <dbReference type="ARBA" id="ARBA00023157"/>
    </source>
</evidence>
<proteinExistence type="predicted"/>
<accession>A0A8K0UMV1</accession>
<dbReference type="GO" id="GO:0005576">
    <property type="term" value="C:extracellular region"/>
    <property type="evidence" value="ECO:0007669"/>
    <property type="project" value="UniProtKB-SubCell"/>
</dbReference>
<reference evidence="5" key="1">
    <citation type="journal article" date="2021" name="New Phytol.">
        <title>Evolutionary innovations through gain and loss of genes in the ectomycorrhizal Boletales.</title>
        <authorList>
            <person name="Wu G."/>
            <person name="Miyauchi S."/>
            <person name="Morin E."/>
            <person name="Kuo A."/>
            <person name="Drula E."/>
            <person name="Varga T."/>
            <person name="Kohler A."/>
            <person name="Feng B."/>
            <person name="Cao Y."/>
            <person name="Lipzen A."/>
            <person name="Daum C."/>
            <person name="Hundley H."/>
            <person name="Pangilinan J."/>
            <person name="Johnson J."/>
            <person name="Barry K."/>
            <person name="LaButti K."/>
            <person name="Ng V."/>
            <person name="Ahrendt S."/>
            <person name="Min B."/>
            <person name="Choi I.G."/>
            <person name="Park H."/>
            <person name="Plett J.M."/>
            <person name="Magnuson J."/>
            <person name="Spatafora J.W."/>
            <person name="Nagy L.G."/>
            <person name="Henrissat B."/>
            <person name="Grigoriev I.V."/>
            <person name="Yang Z.L."/>
            <person name="Xu J."/>
            <person name="Martin F.M."/>
        </authorList>
    </citation>
    <scope>NUCLEOTIDE SEQUENCE</scope>
    <source>
        <strain evidence="5">KKN 215</strain>
    </source>
</reference>
<dbReference type="PANTHER" id="PTHR33353:SF19">
    <property type="entry name" value="GLYCOSYLHYDROLASE FAMILY 61-8 PROTEIN"/>
    <property type="match status" value="1"/>
</dbReference>
<dbReference type="PANTHER" id="PTHR33353">
    <property type="entry name" value="PUTATIVE (AFU_ORTHOLOGUE AFUA_1G12560)-RELATED"/>
    <property type="match status" value="1"/>
</dbReference>
<feature type="signal peptide" evidence="3">
    <location>
        <begin position="1"/>
        <end position="20"/>
    </location>
</feature>
<dbReference type="CDD" id="cd21175">
    <property type="entry name" value="LPMO_AA9"/>
    <property type="match status" value="1"/>
</dbReference>
<comment type="subcellular location">
    <subcellularLocation>
        <location evidence="2">Secreted</location>
    </subcellularLocation>
</comment>
<dbReference type="InterPro" id="IPR049892">
    <property type="entry name" value="AA9"/>
</dbReference>
<comment type="function">
    <text evidence="2">Lytic polysaccharide monooxygenase (LMPO) that depolymerizes crystalline and amorphous polysaccharides via the oxidation of scissile alpha- or beta-(1-4)-glycosidic bonds, yielding C1 and/or C4 oxidation products. Catalysis by LPMOs requires the reduction of the active-site copper from Cu(II) to Cu(I) by a reducing agent and H(2)O(2) or O(2) as a cosubstrate.</text>
</comment>
<dbReference type="OrthoDB" id="4849160at2759"/>
<feature type="domain" description="Auxiliary Activity family 9 catalytic" evidence="4">
    <location>
        <begin position="21"/>
        <end position="236"/>
    </location>
</feature>
<dbReference type="AlphaFoldDB" id="A0A8K0UMV1"/>
<keyword evidence="1 2" id="KW-1015">Disulfide bond</keyword>
<evidence type="ECO:0000256" key="2">
    <source>
        <dbReference type="RuleBase" id="RU368122"/>
    </source>
</evidence>
<evidence type="ECO:0000256" key="3">
    <source>
        <dbReference type="SAM" id="SignalP"/>
    </source>
</evidence>
<dbReference type="GO" id="GO:0008810">
    <property type="term" value="F:cellulase activity"/>
    <property type="evidence" value="ECO:0007669"/>
    <property type="project" value="UniProtKB-UniRule"/>
</dbReference>
<dbReference type="EMBL" id="JAEVFJ010000018">
    <property type="protein sequence ID" value="KAH8099847.1"/>
    <property type="molecule type" value="Genomic_DNA"/>
</dbReference>
<dbReference type="GO" id="GO:0030245">
    <property type="term" value="P:cellulose catabolic process"/>
    <property type="evidence" value="ECO:0007669"/>
    <property type="project" value="UniProtKB-UniRule"/>
</dbReference>
<evidence type="ECO:0000259" key="4">
    <source>
        <dbReference type="Pfam" id="PF03443"/>
    </source>
</evidence>
<protein>
    <recommendedName>
        <fullName evidence="2">AA9 family lytic polysaccharide monooxygenase</fullName>
        <ecNumber evidence="2">1.14.99.56</ecNumber>
    </recommendedName>
    <alternativeName>
        <fullName evidence="2">Endo-beta-1,4-glucanase</fullName>
    </alternativeName>
    <alternativeName>
        <fullName evidence="2">Glycosyl hydrolase 61 family protein</fullName>
    </alternativeName>
</protein>
<keyword evidence="2" id="KW-0136">Cellulose degradation</keyword>
<name>A0A8K0UMV1_9AGAR</name>
<comment type="caution">
    <text evidence="5">The sequence shown here is derived from an EMBL/GenBank/DDBJ whole genome shotgun (WGS) entry which is preliminary data.</text>
</comment>
<dbReference type="Pfam" id="PF03443">
    <property type="entry name" value="AA9"/>
    <property type="match status" value="1"/>
</dbReference>